<dbReference type="OrthoDB" id="264532at2759"/>
<dbReference type="AlphaFoldDB" id="A0A9N9IKU7"/>
<comment type="pathway">
    <text evidence="3">Lipid metabolism.</text>
</comment>
<organism evidence="16 17">
    <name type="scientific">Racocetra fulgida</name>
    <dbReference type="NCBI Taxonomy" id="60492"/>
    <lineage>
        <taxon>Eukaryota</taxon>
        <taxon>Fungi</taxon>
        <taxon>Fungi incertae sedis</taxon>
        <taxon>Mucoromycota</taxon>
        <taxon>Glomeromycotina</taxon>
        <taxon>Glomeromycetes</taxon>
        <taxon>Diversisporales</taxon>
        <taxon>Gigasporaceae</taxon>
        <taxon>Racocetra</taxon>
    </lineage>
</organism>
<dbReference type="GO" id="GO:0005789">
    <property type="term" value="C:endoplasmic reticulum membrane"/>
    <property type="evidence" value="ECO:0007669"/>
    <property type="project" value="UniProtKB-SubCell"/>
</dbReference>
<evidence type="ECO:0000256" key="14">
    <source>
        <dbReference type="ARBA" id="ARBA00023315"/>
    </source>
</evidence>
<evidence type="ECO:0000256" key="12">
    <source>
        <dbReference type="ARBA" id="ARBA00023098"/>
    </source>
</evidence>
<dbReference type="GO" id="GO:0019432">
    <property type="term" value="P:triglyceride biosynthetic process"/>
    <property type="evidence" value="ECO:0007669"/>
    <property type="project" value="TreeGrafter"/>
</dbReference>
<dbReference type="CDD" id="cd07987">
    <property type="entry name" value="LPLAT_MGAT-like"/>
    <property type="match status" value="1"/>
</dbReference>
<evidence type="ECO:0000256" key="11">
    <source>
        <dbReference type="ARBA" id="ARBA00022989"/>
    </source>
</evidence>
<evidence type="ECO:0000256" key="1">
    <source>
        <dbReference type="ARBA" id="ARBA00004477"/>
    </source>
</evidence>
<evidence type="ECO:0000256" key="9">
    <source>
        <dbReference type="ARBA" id="ARBA00022798"/>
    </source>
</evidence>
<dbReference type="EC" id="2.3.1.20" evidence="5"/>
<keyword evidence="6" id="KW-0444">Lipid biosynthesis</keyword>
<dbReference type="GO" id="GO:0006071">
    <property type="term" value="P:glycerol metabolic process"/>
    <property type="evidence" value="ECO:0007669"/>
    <property type="project" value="UniProtKB-KW"/>
</dbReference>
<evidence type="ECO:0000256" key="7">
    <source>
        <dbReference type="ARBA" id="ARBA00022679"/>
    </source>
</evidence>
<evidence type="ECO:0000256" key="10">
    <source>
        <dbReference type="ARBA" id="ARBA00022824"/>
    </source>
</evidence>
<feature type="non-terminal residue" evidence="16">
    <location>
        <position position="142"/>
    </location>
</feature>
<name>A0A9N9IKU7_9GLOM</name>
<comment type="catalytic activity">
    <reaction evidence="15">
        <text>an acyl-CoA + a 1,2-diacyl-sn-glycerol = a triacyl-sn-glycerol + CoA</text>
        <dbReference type="Rhea" id="RHEA:10868"/>
        <dbReference type="ChEBI" id="CHEBI:17815"/>
        <dbReference type="ChEBI" id="CHEBI:57287"/>
        <dbReference type="ChEBI" id="CHEBI:58342"/>
        <dbReference type="ChEBI" id="CHEBI:64615"/>
        <dbReference type="EC" id="2.3.1.20"/>
    </reaction>
</comment>
<evidence type="ECO:0000256" key="4">
    <source>
        <dbReference type="ARBA" id="ARBA00005420"/>
    </source>
</evidence>
<dbReference type="Pfam" id="PF03982">
    <property type="entry name" value="DAGAT"/>
    <property type="match status" value="2"/>
</dbReference>
<sequence length="142" mass="15895">MAQGLASVSRQSCENILQKGPGHSVLIVVGGAGESLNARPGVYDLVLKKRLGFIKLAVRNGASLCPVFSFGENDIWEQADNPKGSNVWKFQKTLQNLSVGRPIEVKKIENPTTEDLLEVQKKYIDELYNIWNTYKDKYAKNR</sequence>
<keyword evidence="13" id="KW-0472">Membrane</keyword>
<reference evidence="16" key="1">
    <citation type="submission" date="2021-06" db="EMBL/GenBank/DDBJ databases">
        <authorList>
            <person name="Kallberg Y."/>
            <person name="Tangrot J."/>
            <person name="Rosling A."/>
        </authorList>
    </citation>
    <scope>NUCLEOTIDE SEQUENCE</scope>
    <source>
        <strain evidence="16">IN212</strain>
    </source>
</reference>
<evidence type="ECO:0000256" key="6">
    <source>
        <dbReference type="ARBA" id="ARBA00022516"/>
    </source>
</evidence>
<dbReference type="PANTHER" id="PTHR12317:SF0">
    <property type="entry name" value="ACYLTRANSFERASE"/>
    <property type="match status" value="1"/>
</dbReference>
<keyword evidence="11" id="KW-1133">Transmembrane helix</keyword>
<keyword evidence="10" id="KW-0256">Endoplasmic reticulum</keyword>
<keyword evidence="14" id="KW-0012">Acyltransferase</keyword>
<accession>A0A9N9IKU7</accession>
<evidence type="ECO:0000256" key="8">
    <source>
        <dbReference type="ARBA" id="ARBA00022692"/>
    </source>
</evidence>
<gene>
    <name evidence="16" type="ORF">RFULGI_LOCUS12896</name>
</gene>
<keyword evidence="12" id="KW-0443">Lipid metabolism</keyword>
<evidence type="ECO:0000256" key="13">
    <source>
        <dbReference type="ARBA" id="ARBA00023136"/>
    </source>
</evidence>
<dbReference type="PANTHER" id="PTHR12317">
    <property type="entry name" value="DIACYLGLYCEROL O-ACYLTRANSFERASE"/>
    <property type="match status" value="1"/>
</dbReference>
<dbReference type="InterPro" id="IPR007130">
    <property type="entry name" value="DAGAT"/>
</dbReference>
<keyword evidence="17" id="KW-1185">Reference proteome</keyword>
<evidence type="ECO:0000256" key="2">
    <source>
        <dbReference type="ARBA" id="ARBA00004771"/>
    </source>
</evidence>
<dbReference type="Proteomes" id="UP000789396">
    <property type="component" value="Unassembled WGS sequence"/>
</dbReference>
<keyword evidence="7" id="KW-0808">Transferase</keyword>
<evidence type="ECO:0000313" key="16">
    <source>
        <dbReference type="EMBL" id="CAG8741468.1"/>
    </source>
</evidence>
<comment type="caution">
    <text evidence="16">The sequence shown here is derived from an EMBL/GenBank/DDBJ whole genome shotgun (WGS) entry which is preliminary data.</text>
</comment>
<keyword evidence="8" id="KW-0812">Transmembrane</keyword>
<dbReference type="GO" id="GO:0004144">
    <property type="term" value="F:diacylglycerol O-acyltransferase activity"/>
    <property type="evidence" value="ECO:0007669"/>
    <property type="project" value="UniProtKB-EC"/>
</dbReference>
<evidence type="ECO:0000313" key="17">
    <source>
        <dbReference type="Proteomes" id="UP000789396"/>
    </source>
</evidence>
<dbReference type="EMBL" id="CAJVPZ010032276">
    <property type="protein sequence ID" value="CAG8741468.1"/>
    <property type="molecule type" value="Genomic_DNA"/>
</dbReference>
<evidence type="ECO:0000256" key="3">
    <source>
        <dbReference type="ARBA" id="ARBA00005189"/>
    </source>
</evidence>
<comment type="subcellular location">
    <subcellularLocation>
        <location evidence="1">Endoplasmic reticulum membrane</location>
        <topology evidence="1">Multi-pass membrane protein</topology>
    </subcellularLocation>
</comment>
<proteinExistence type="inferred from homology"/>
<evidence type="ECO:0000256" key="15">
    <source>
        <dbReference type="ARBA" id="ARBA00048109"/>
    </source>
</evidence>
<keyword evidence="9" id="KW-0319">Glycerol metabolism</keyword>
<evidence type="ECO:0000256" key="5">
    <source>
        <dbReference type="ARBA" id="ARBA00013244"/>
    </source>
</evidence>
<comment type="similarity">
    <text evidence="4">Belongs to the diacylglycerol acyltransferase family.</text>
</comment>
<protein>
    <recommendedName>
        <fullName evidence="5">diacylglycerol O-acyltransferase</fullName>
        <ecNumber evidence="5">2.3.1.20</ecNumber>
    </recommendedName>
</protein>
<comment type="pathway">
    <text evidence="2">Glycerolipid metabolism; triacylglycerol biosynthesis.</text>
</comment>